<sequence>MLVMVVRPDLVEEEMRSGFRRARGRVKALWSGFHGDDGSESFGFPIGVGVGDLARDCSWWLGLMGWFVCEVAEARFVVVYGGREVEMADLELLSGVEGVVKGSRNVFA</sequence>
<proteinExistence type="predicted"/>
<dbReference type="EMBL" id="JBEDUW010000007">
    <property type="protein sequence ID" value="KAK9912918.1"/>
    <property type="molecule type" value="Genomic_DNA"/>
</dbReference>
<accession>A0AAW1VZQ7</accession>
<gene>
    <name evidence="1" type="ORF">M0R45_036751</name>
</gene>
<evidence type="ECO:0000313" key="2">
    <source>
        <dbReference type="Proteomes" id="UP001457282"/>
    </source>
</evidence>
<evidence type="ECO:0000313" key="1">
    <source>
        <dbReference type="EMBL" id="KAK9912918.1"/>
    </source>
</evidence>
<name>A0AAW1VZQ7_RUBAR</name>
<protein>
    <submittedName>
        <fullName evidence="1">Uncharacterized protein</fullName>
    </submittedName>
</protein>
<organism evidence="1 2">
    <name type="scientific">Rubus argutus</name>
    <name type="common">Southern blackberry</name>
    <dbReference type="NCBI Taxonomy" id="59490"/>
    <lineage>
        <taxon>Eukaryota</taxon>
        <taxon>Viridiplantae</taxon>
        <taxon>Streptophyta</taxon>
        <taxon>Embryophyta</taxon>
        <taxon>Tracheophyta</taxon>
        <taxon>Spermatophyta</taxon>
        <taxon>Magnoliopsida</taxon>
        <taxon>eudicotyledons</taxon>
        <taxon>Gunneridae</taxon>
        <taxon>Pentapetalae</taxon>
        <taxon>rosids</taxon>
        <taxon>fabids</taxon>
        <taxon>Rosales</taxon>
        <taxon>Rosaceae</taxon>
        <taxon>Rosoideae</taxon>
        <taxon>Rosoideae incertae sedis</taxon>
        <taxon>Rubus</taxon>
    </lineage>
</organism>
<keyword evidence="2" id="KW-1185">Reference proteome</keyword>
<reference evidence="1 2" key="1">
    <citation type="journal article" date="2023" name="G3 (Bethesda)">
        <title>A chromosome-length genome assembly and annotation of blackberry (Rubus argutus, cv. 'Hillquist').</title>
        <authorList>
            <person name="Bruna T."/>
            <person name="Aryal R."/>
            <person name="Dudchenko O."/>
            <person name="Sargent D.J."/>
            <person name="Mead D."/>
            <person name="Buti M."/>
            <person name="Cavallini A."/>
            <person name="Hytonen T."/>
            <person name="Andres J."/>
            <person name="Pham M."/>
            <person name="Weisz D."/>
            <person name="Mascagni F."/>
            <person name="Usai G."/>
            <person name="Natali L."/>
            <person name="Bassil N."/>
            <person name="Fernandez G.E."/>
            <person name="Lomsadze A."/>
            <person name="Armour M."/>
            <person name="Olukolu B."/>
            <person name="Poorten T."/>
            <person name="Britton C."/>
            <person name="Davik J."/>
            <person name="Ashrafi H."/>
            <person name="Aiden E.L."/>
            <person name="Borodovsky M."/>
            <person name="Worthington M."/>
        </authorList>
    </citation>
    <scope>NUCLEOTIDE SEQUENCE [LARGE SCALE GENOMIC DNA]</scope>
    <source>
        <strain evidence="1">PI 553951</strain>
    </source>
</reference>
<dbReference type="Proteomes" id="UP001457282">
    <property type="component" value="Unassembled WGS sequence"/>
</dbReference>
<dbReference type="AlphaFoldDB" id="A0AAW1VZQ7"/>
<comment type="caution">
    <text evidence="1">The sequence shown here is derived from an EMBL/GenBank/DDBJ whole genome shotgun (WGS) entry which is preliminary data.</text>
</comment>